<evidence type="ECO:0000313" key="2">
    <source>
        <dbReference type="EMBL" id="KAK8152114.1"/>
    </source>
</evidence>
<keyword evidence="3" id="KW-1185">Reference proteome</keyword>
<protein>
    <submittedName>
        <fullName evidence="2">Uncharacterized protein</fullName>
    </submittedName>
</protein>
<feature type="region of interest" description="Disordered" evidence="1">
    <location>
        <begin position="45"/>
        <end position="70"/>
    </location>
</feature>
<dbReference type="Proteomes" id="UP001456524">
    <property type="component" value="Unassembled WGS sequence"/>
</dbReference>
<gene>
    <name evidence="2" type="ORF">IWX90DRAFT_88932</name>
</gene>
<proteinExistence type="predicted"/>
<reference evidence="2 3" key="1">
    <citation type="journal article" date="2022" name="G3 (Bethesda)">
        <title>Enemy or ally: a genomic approach to elucidate the lifestyle of Phyllosticta citrichinaensis.</title>
        <authorList>
            <person name="Buijs V.A."/>
            <person name="Groenewald J.Z."/>
            <person name="Haridas S."/>
            <person name="LaButti K.M."/>
            <person name="Lipzen A."/>
            <person name="Martin F.M."/>
            <person name="Barry K."/>
            <person name="Grigoriev I.V."/>
            <person name="Crous P.W."/>
            <person name="Seidl M.F."/>
        </authorList>
    </citation>
    <scope>NUCLEOTIDE SEQUENCE [LARGE SCALE GENOMIC DNA]</scope>
    <source>
        <strain evidence="2 3">CBS 129764</strain>
    </source>
</reference>
<organism evidence="2 3">
    <name type="scientific">Phyllosticta citrichinensis</name>
    <dbReference type="NCBI Taxonomy" id="1130410"/>
    <lineage>
        <taxon>Eukaryota</taxon>
        <taxon>Fungi</taxon>
        <taxon>Dikarya</taxon>
        <taxon>Ascomycota</taxon>
        <taxon>Pezizomycotina</taxon>
        <taxon>Dothideomycetes</taxon>
        <taxon>Dothideomycetes incertae sedis</taxon>
        <taxon>Botryosphaeriales</taxon>
        <taxon>Phyllostictaceae</taxon>
        <taxon>Phyllosticta</taxon>
    </lineage>
</organism>
<dbReference type="EMBL" id="JBBWUH010000015">
    <property type="protein sequence ID" value="KAK8152114.1"/>
    <property type="molecule type" value="Genomic_DNA"/>
</dbReference>
<name>A0ABR1XFJ5_9PEZI</name>
<evidence type="ECO:0000313" key="3">
    <source>
        <dbReference type="Proteomes" id="UP001456524"/>
    </source>
</evidence>
<evidence type="ECO:0000256" key="1">
    <source>
        <dbReference type="SAM" id="MobiDB-lite"/>
    </source>
</evidence>
<comment type="caution">
    <text evidence="2">The sequence shown here is derived from an EMBL/GenBank/DDBJ whole genome shotgun (WGS) entry which is preliminary data.</text>
</comment>
<sequence length="219" mass="23885">MPFFSRGPWHDLSGPIAPLITPKKLRHTRGLRATFHLEMRRRTSLPPTLRTPNCDKTRQQLTSPTSRFGAVNSGAEDRLQLGAPAASAGTPPHCTCLHSLSVSLSGRDEHLPLLPLSLSRGPQQCLDVCIVGQTPSIFDTLRKCCFGPDPSSHPPASPPSFPPCYYSPASPTSPFVRFVAGEASLAAFRTTNRLRATNIPHRYPPFPLVQDATRSTLTQ</sequence>
<accession>A0ABR1XFJ5</accession>